<reference evidence="1 2" key="1">
    <citation type="submission" date="2016-10" db="EMBL/GenBank/DDBJ databases">
        <authorList>
            <person name="de Groot N.N."/>
        </authorList>
    </citation>
    <scope>NUCLEOTIDE SEQUENCE [LARGE SCALE GENOMIC DNA]</scope>
    <source>
        <strain evidence="1 2">CPCC 202699</strain>
    </source>
</reference>
<dbReference type="GO" id="GO:0008684">
    <property type="term" value="F:2-oxopent-4-enoate hydratase activity"/>
    <property type="evidence" value="ECO:0007669"/>
    <property type="project" value="TreeGrafter"/>
</dbReference>
<keyword evidence="2" id="KW-1185">Reference proteome</keyword>
<name>A0A1H2U0L2_9PSEU</name>
<dbReference type="STRING" id="589385.SAMN05421504_101742"/>
<evidence type="ECO:0000313" key="1">
    <source>
        <dbReference type="EMBL" id="SDW49508.1"/>
    </source>
</evidence>
<dbReference type="Gene3D" id="3.90.850.10">
    <property type="entry name" value="Fumarylacetoacetase-like, C-terminal domain"/>
    <property type="match status" value="2"/>
</dbReference>
<dbReference type="InterPro" id="IPR036663">
    <property type="entry name" value="Fumarylacetoacetase_C_sf"/>
</dbReference>
<dbReference type="PANTHER" id="PTHR30143">
    <property type="entry name" value="ACID HYDRATASE"/>
    <property type="match status" value="1"/>
</dbReference>
<dbReference type="SUPFAM" id="SSF56529">
    <property type="entry name" value="FAH"/>
    <property type="match status" value="1"/>
</dbReference>
<proteinExistence type="predicted"/>
<accession>A0A1H2U0L2</accession>
<gene>
    <name evidence="1" type="ORF">SAMN05421504_101742</name>
</gene>
<protein>
    <submittedName>
        <fullName evidence="1">2-keto-4-pentenoate hydratase</fullName>
    </submittedName>
</protein>
<dbReference type="GO" id="GO:0005737">
    <property type="term" value="C:cytoplasm"/>
    <property type="evidence" value="ECO:0007669"/>
    <property type="project" value="TreeGrafter"/>
</dbReference>
<dbReference type="AlphaFoldDB" id="A0A1H2U0L2"/>
<dbReference type="OrthoDB" id="9792137at2"/>
<dbReference type="Proteomes" id="UP000199515">
    <property type="component" value="Unassembled WGS sequence"/>
</dbReference>
<dbReference type="InterPro" id="IPR050772">
    <property type="entry name" value="Hydratase-Decarb/MhpD_sf"/>
</dbReference>
<sequence length="189" mass="18675">MEQTEAVHGWRLVGGSVASRRELGLTEPSFATLSADTFRTEGFPIPVDTEKPTAEAGIAFVLGSRLAGPGATVADALRAVDLVLPALEIAGAVVLGATPASLSTVDLRLAGCVLYHRGSVAATGAGGVVLGSPLNALVCLANTVGALEPGQIVLSGALTPPVEVVPGDSVLASVAGLGSVTAVLSGEQS</sequence>
<organism evidence="1 2">
    <name type="scientific">Amycolatopsis xylanica</name>
    <dbReference type="NCBI Taxonomy" id="589385"/>
    <lineage>
        <taxon>Bacteria</taxon>
        <taxon>Bacillati</taxon>
        <taxon>Actinomycetota</taxon>
        <taxon>Actinomycetes</taxon>
        <taxon>Pseudonocardiales</taxon>
        <taxon>Pseudonocardiaceae</taxon>
        <taxon>Amycolatopsis</taxon>
    </lineage>
</organism>
<evidence type="ECO:0000313" key="2">
    <source>
        <dbReference type="Proteomes" id="UP000199515"/>
    </source>
</evidence>
<dbReference type="PANTHER" id="PTHR30143:SF0">
    <property type="entry name" value="2-KETO-4-PENTENOATE HYDRATASE"/>
    <property type="match status" value="1"/>
</dbReference>
<dbReference type="RefSeq" id="WP_091286528.1">
    <property type="nucleotide sequence ID" value="NZ_FNON01000001.1"/>
</dbReference>
<dbReference type="EMBL" id="FNON01000001">
    <property type="protein sequence ID" value="SDW49508.1"/>
    <property type="molecule type" value="Genomic_DNA"/>
</dbReference>